<proteinExistence type="predicted"/>
<dbReference type="AlphaFoldDB" id="A0A9P0LN72"/>
<keyword evidence="5" id="KW-1185">Reference proteome</keyword>
<comment type="caution">
    <text evidence="4">The sequence shown here is derived from an EMBL/GenBank/DDBJ whole genome shotgun (WGS) entry which is preliminary data.</text>
</comment>
<accession>A0A9P0LN72</accession>
<dbReference type="EMBL" id="CAKOFQ010007388">
    <property type="protein sequence ID" value="CAH2000036.1"/>
    <property type="molecule type" value="Genomic_DNA"/>
</dbReference>
<evidence type="ECO:0000313" key="4">
    <source>
        <dbReference type="EMBL" id="CAH2000036.1"/>
    </source>
</evidence>
<keyword evidence="3" id="KW-0732">Signal</keyword>
<evidence type="ECO:0008006" key="6">
    <source>
        <dbReference type="Google" id="ProtNLM"/>
    </source>
</evidence>
<name>A0A9P0LN72_ACAOB</name>
<feature type="transmembrane region" description="Helical" evidence="2">
    <location>
        <begin position="570"/>
        <end position="594"/>
    </location>
</feature>
<keyword evidence="2" id="KW-1133">Transmembrane helix</keyword>
<feature type="chain" id="PRO_5040105654" description="Cadherin domain-containing protein" evidence="3">
    <location>
        <begin position="22"/>
        <end position="740"/>
    </location>
</feature>
<dbReference type="Proteomes" id="UP001152888">
    <property type="component" value="Unassembled WGS sequence"/>
</dbReference>
<evidence type="ECO:0000256" key="1">
    <source>
        <dbReference type="SAM" id="MobiDB-lite"/>
    </source>
</evidence>
<organism evidence="4 5">
    <name type="scientific">Acanthoscelides obtectus</name>
    <name type="common">Bean weevil</name>
    <name type="synonym">Bruchus obtectus</name>
    <dbReference type="NCBI Taxonomy" id="200917"/>
    <lineage>
        <taxon>Eukaryota</taxon>
        <taxon>Metazoa</taxon>
        <taxon>Ecdysozoa</taxon>
        <taxon>Arthropoda</taxon>
        <taxon>Hexapoda</taxon>
        <taxon>Insecta</taxon>
        <taxon>Pterygota</taxon>
        <taxon>Neoptera</taxon>
        <taxon>Endopterygota</taxon>
        <taxon>Coleoptera</taxon>
        <taxon>Polyphaga</taxon>
        <taxon>Cucujiformia</taxon>
        <taxon>Chrysomeloidea</taxon>
        <taxon>Chrysomelidae</taxon>
        <taxon>Bruchinae</taxon>
        <taxon>Bruchini</taxon>
        <taxon>Acanthoscelides</taxon>
    </lineage>
</organism>
<feature type="region of interest" description="Disordered" evidence="1">
    <location>
        <begin position="684"/>
        <end position="740"/>
    </location>
</feature>
<feature type="compositionally biased region" description="Basic and acidic residues" evidence="1">
    <location>
        <begin position="723"/>
        <end position="740"/>
    </location>
</feature>
<protein>
    <recommendedName>
        <fullName evidence="6">Cadherin domain-containing protein</fullName>
    </recommendedName>
</protein>
<evidence type="ECO:0000256" key="3">
    <source>
        <dbReference type="SAM" id="SignalP"/>
    </source>
</evidence>
<gene>
    <name evidence="4" type="ORF">ACAOBT_LOCUS25319</name>
</gene>
<dbReference type="Gene3D" id="2.60.40.60">
    <property type="entry name" value="Cadherins"/>
    <property type="match status" value="1"/>
</dbReference>
<keyword evidence="2" id="KW-0812">Transmembrane</keyword>
<reference evidence="4" key="1">
    <citation type="submission" date="2022-03" db="EMBL/GenBank/DDBJ databases">
        <authorList>
            <person name="Sayadi A."/>
        </authorList>
    </citation>
    <scope>NUCLEOTIDE SEQUENCE</scope>
</reference>
<dbReference type="OrthoDB" id="6606209at2759"/>
<keyword evidence="2" id="KW-0472">Membrane</keyword>
<feature type="compositionally biased region" description="Basic and acidic residues" evidence="1">
    <location>
        <begin position="699"/>
        <end position="715"/>
    </location>
</feature>
<feature type="signal peptide" evidence="3">
    <location>
        <begin position="1"/>
        <end position="21"/>
    </location>
</feature>
<evidence type="ECO:0000313" key="5">
    <source>
        <dbReference type="Proteomes" id="UP001152888"/>
    </source>
</evidence>
<sequence length="740" mass="82016">MKAIFLLLHVCFLLCLKCVTSQDNNKGQCSITVEDPFDWRFTIIELYDNKVDVELFSTTYDEPLSVESCEPNTEFFNVSANGTHFIIRSTHQMENFDKNTPKKSGFKNIHTQCSLMCTKAVSTLPIDFHVSDYNNHDPEFSQASYSYEVPSPIMLKTDFTIYGKSVVTEDVDFSNQDVQYTIDPDDFLVVTIKDDETKKYTAKFEAKNNIQLSEEKVYTITATDTGEIPGPRSTSATIRLKPNKDQSLDMPSFELPQYSFLYKDESSGLDPSDVSQRTIKLKTTKQDIVQNNLRITGELKNYLSPQYDPVTSTVFLKLLLPIRTSSAFLISTLSVTTDSTATTSIIVHIQSNSKDAPRFTEVLFTGHYDPVEEEVDLDMPIEVSSEAAVKVTVLVGENSDYFSAEHEDGHFIIIVTKPLPPSILQEQKAILLKMEATSDNGVGYANLAISLPAPPKFDKSSYSIEYDAKQNKINMNGSISVASMDGNLSLTLKGDFKDYFKLEEDAADEYKINTTTTLPDKVLKEQRAILLEIVAEAASVETYATLVIKIEGVDGGSGDGSTDKAGKTPYVVAVCVMAGTLAAVIVGGVAFYCARMRKAINSATDLEDPVGNTDKVMFEKHNGIGATRPERKTSTLAGRRPTAHTFISPFEGVDDEEKAPGSTDVIRERKKSVIFDFNVEEMPVEKVDAASTDNSETGSRTDEEGHDKLSDKSDTESIQDADSNDRRDECKDEDTPQTKL</sequence>
<evidence type="ECO:0000256" key="2">
    <source>
        <dbReference type="SAM" id="Phobius"/>
    </source>
</evidence>